<dbReference type="InterPro" id="IPR036390">
    <property type="entry name" value="WH_DNA-bd_sf"/>
</dbReference>
<dbReference type="PROSITE" id="PS51118">
    <property type="entry name" value="HTH_HXLR"/>
    <property type="match status" value="1"/>
</dbReference>
<organism evidence="5 6">
    <name type="scientific">Methanobrevibacter millerae</name>
    <dbReference type="NCBI Taxonomy" id="230361"/>
    <lineage>
        <taxon>Archaea</taxon>
        <taxon>Methanobacteriati</taxon>
        <taxon>Methanobacteriota</taxon>
        <taxon>Methanomada group</taxon>
        <taxon>Methanobacteria</taxon>
        <taxon>Methanobacteriales</taxon>
        <taxon>Methanobacteriaceae</taxon>
        <taxon>Methanobrevibacter</taxon>
    </lineage>
</organism>
<name>A0A0U2V3Z8_9EURY</name>
<dbReference type="EMBL" id="CP011266">
    <property type="protein sequence ID" value="ALT69154.1"/>
    <property type="molecule type" value="Genomic_DNA"/>
</dbReference>
<dbReference type="PATRIC" id="fig|230361.4.peg.1417"/>
<dbReference type="InterPro" id="IPR002577">
    <property type="entry name" value="HTH_HxlR"/>
</dbReference>
<keyword evidence="1" id="KW-0805">Transcription regulation</keyword>
<evidence type="ECO:0000313" key="5">
    <source>
        <dbReference type="EMBL" id="ALT69154.1"/>
    </source>
</evidence>
<evidence type="ECO:0000259" key="4">
    <source>
        <dbReference type="PROSITE" id="PS51118"/>
    </source>
</evidence>
<evidence type="ECO:0000256" key="1">
    <source>
        <dbReference type="ARBA" id="ARBA00023015"/>
    </source>
</evidence>
<protein>
    <submittedName>
        <fullName evidence="5">Transcriptional regulator HxlR family</fullName>
    </submittedName>
</protein>
<reference evidence="5 6" key="1">
    <citation type="submission" date="2015-04" db="EMBL/GenBank/DDBJ databases">
        <title>The complete genome sequence of the rumen methanogen Methanobrevibacter millerae SM9.</title>
        <authorList>
            <person name="Leahy S.C."/>
            <person name="Kelly W.J."/>
            <person name="Pacheco D.M."/>
            <person name="Li D."/>
            <person name="Altermann E."/>
            <person name="Attwood G.T."/>
        </authorList>
    </citation>
    <scope>NUCLEOTIDE SEQUENCE [LARGE SCALE GENOMIC DNA]</scope>
    <source>
        <strain evidence="5 6">SM9</strain>
    </source>
</reference>
<keyword evidence="6" id="KW-1185">Reference proteome</keyword>
<keyword evidence="3" id="KW-0804">Transcription</keyword>
<dbReference type="PANTHER" id="PTHR33204:SF18">
    <property type="entry name" value="TRANSCRIPTIONAL REGULATORY PROTEIN"/>
    <property type="match status" value="1"/>
</dbReference>
<keyword evidence="2" id="KW-0238">DNA-binding</keyword>
<dbReference type="SUPFAM" id="SSF46785">
    <property type="entry name" value="Winged helix' DNA-binding domain"/>
    <property type="match status" value="1"/>
</dbReference>
<gene>
    <name evidence="5" type="ORF">sm9_1373</name>
</gene>
<dbReference type="Gene3D" id="1.10.10.10">
    <property type="entry name" value="Winged helix-like DNA-binding domain superfamily/Winged helix DNA-binding domain"/>
    <property type="match status" value="1"/>
</dbReference>
<evidence type="ECO:0000313" key="6">
    <source>
        <dbReference type="Proteomes" id="UP000067738"/>
    </source>
</evidence>
<evidence type="ECO:0000256" key="2">
    <source>
        <dbReference type="ARBA" id="ARBA00023125"/>
    </source>
</evidence>
<feature type="domain" description="HTH hxlR-type" evidence="4">
    <location>
        <begin position="10"/>
        <end position="104"/>
    </location>
</feature>
<dbReference type="PANTHER" id="PTHR33204">
    <property type="entry name" value="TRANSCRIPTIONAL REGULATOR, MARR FAMILY"/>
    <property type="match status" value="1"/>
</dbReference>
<dbReference type="Pfam" id="PF01638">
    <property type="entry name" value="HxlR"/>
    <property type="match status" value="1"/>
</dbReference>
<dbReference type="InterPro" id="IPR036388">
    <property type="entry name" value="WH-like_DNA-bd_sf"/>
</dbReference>
<dbReference type="AlphaFoldDB" id="A0A0U2V3Z8"/>
<dbReference type="Proteomes" id="UP000067738">
    <property type="component" value="Chromosome"/>
</dbReference>
<dbReference type="RefSeq" id="WP_058739407.1">
    <property type="nucleotide sequence ID" value="NZ_CP011266.1"/>
</dbReference>
<proteinExistence type="predicted"/>
<dbReference type="GO" id="GO:0003677">
    <property type="term" value="F:DNA binding"/>
    <property type="evidence" value="ECO:0007669"/>
    <property type="project" value="UniProtKB-KW"/>
</dbReference>
<accession>A0A0U2V3Z8</accession>
<sequence length="123" mass="14577">MEKEEKALICPIEIAMEHINRKWVIQIIRDMFFGKKRFNEFKEGKPNLSNKVLSNCLKEMEENGLITRKTNGGIEYKLTEKGLALNKVLYELAMFTLNTDINNRYYDDENKKELKKVFKEILL</sequence>
<evidence type="ECO:0000256" key="3">
    <source>
        <dbReference type="ARBA" id="ARBA00023163"/>
    </source>
</evidence>
<dbReference type="GeneID" id="26736321"/>
<dbReference type="OrthoDB" id="10490at2157"/>
<dbReference type="KEGG" id="mmil:sm9_1373"/>